<sequence>MLPSAPGLASRHLPNYLGWRHVLDVSLVALPQHFLRVALMLSVI</sequence>
<evidence type="ECO:0000313" key="1">
    <source>
        <dbReference type="EMBL" id="WEF35530.1"/>
    </source>
</evidence>
<evidence type="ECO:0000313" key="2">
    <source>
        <dbReference type="Proteomes" id="UP001216510"/>
    </source>
</evidence>
<protein>
    <submittedName>
        <fullName evidence="1">Uncharacterized protein</fullName>
    </submittedName>
</protein>
<keyword evidence="2" id="KW-1185">Reference proteome</keyword>
<organism evidence="1 2">
    <name type="scientific">Pseudoduganella chitinolytica</name>
    <dbReference type="NCBI Taxonomy" id="34070"/>
    <lineage>
        <taxon>Bacteria</taxon>
        <taxon>Pseudomonadati</taxon>
        <taxon>Pseudomonadota</taxon>
        <taxon>Betaproteobacteria</taxon>
        <taxon>Burkholderiales</taxon>
        <taxon>Oxalobacteraceae</taxon>
        <taxon>Telluria group</taxon>
        <taxon>Pseudoduganella</taxon>
    </lineage>
</organism>
<gene>
    <name evidence="1" type="ORF">PX653_12510</name>
</gene>
<name>A0ABY8BI59_9BURK</name>
<dbReference type="RefSeq" id="WP_277418182.1">
    <property type="nucleotide sequence ID" value="NZ_CP119083.1"/>
</dbReference>
<proteinExistence type="predicted"/>
<accession>A0ABY8BI59</accession>
<reference evidence="1 2" key="1">
    <citation type="submission" date="2023-02" db="EMBL/GenBank/DDBJ databases">
        <title>Gemone sequence of Telluria chitinolytica ACM 3522T.</title>
        <authorList>
            <person name="Frediansyah A."/>
            <person name="Miess H."/>
            <person name="Gross H."/>
        </authorList>
    </citation>
    <scope>NUCLEOTIDE SEQUENCE [LARGE SCALE GENOMIC DNA]</scope>
    <source>
        <strain evidence="1 2">ACM 3522</strain>
    </source>
</reference>
<dbReference type="Proteomes" id="UP001216510">
    <property type="component" value="Chromosome"/>
</dbReference>
<dbReference type="EMBL" id="CP119083">
    <property type="protein sequence ID" value="WEF35530.1"/>
    <property type="molecule type" value="Genomic_DNA"/>
</dbReference>